<feature type="transmembrane region" description="Helical" evidence="6">
    <location>
        <begin position="130"/>
        <end position="155"/>
    </location>
</feature>
<dbReference type="OrthoDB" id="5976143at2759"/>
<comment type="subcellular location">
    <subcellularLocation>
        <location evidence="1">Cell membrane</location>
        <topology evidence="1">Multi-pass membrane protein</topology>
    </subcellularLocation>
</comment>
<dbReference type="CDD" id="cd00637">
    <property type="entry name" value="7tm_classA_rhodopsin-like"/>
    <property type="match status" value="1"/>
</dbReference>
<dbReference type="GO" id="GO:0004930">
    <property type="term" value="F:G protein-coupled receptor activity"/>
    <property type="evidence" value="ECO:0007669"/>
    <property type="project" value="InterPro"/>
</dbReference>
<feature type="transmembrane region" description="Helical" evidence="6">
    <location>
        <begin position="21"/>
        <end position="39"/>
    </location>
</feature>
<keyword evidence="2" id="KW-1003">Cell membrane</keyword>
<sequence length="291" mass="32859">MVFNALVIVSIWTTPSLHKPSYVLIANLAITDFIVGAVADPSMFVVNLAALEDWESVFCFSSFVGRGGGYWMGAMSLYTLTAISVDRLLAIKLKSRYKTIVTLKKVVINLIFCWIGTCCLLTLFKLSITMVTIILSTYLFLLLGTLTTCYAMAYYSLKRMMSPVSPNTTRDTLPGNASFHAQKYRRTLNTTLLVFFTVILFYFPYLCSLVTTAIIYKVVPNASQSGFRDFLYRFITSSELVVFVNSTMNPFLYLWRMKDLSRAAKETLKRIFGCKRTVGEKTLANRSVQQS</sequence>
<dbReference type="PRINTS" id="PR00237">
    <property type="entry name" value="GPCRRHODOPSN"/>
</dbReference>
<gene>
    <name evidence="9" type="primary">LOC116306855</name>
</gene>
<evidence type="ECO:0000256" key="6">
    <source>
        <dbReference type="SAM" id="Phobius"/>
    </source>
</evidence>
<dbReference type="RefSeq" id="XP_031572838.1">
    <property type="nucleotide sequence ID" value="XM_031716978.1"/>
</dbReference>
<dbReference type="InterPro" id="IPR017452">
    <property type="entry name" value="GPCR_Rhodpsn_7TM"/>
</dbReference>
<feature type="transmembrane region" description="Helical" evidence="6">
    <location>
        <begin position="192"/>
        <end position="218"/>
    </location>
</feature>
<feature type="domain" description="G-protein coupled receptors family 1 profile" evidence="7">
    <location>
        <begin position="3"/>
        <end position="253"/>
    </location>
</feature>
<keyword evidence="8" id="KW-1185">Reference proteome</keyword>
<evidence type="ECO:0000313" key="8">
    <source>
        <dbReference type="Proteomes" id="UP000515163"/>
    </source>
</evidence>
<feature type="transmembrane region" description="Helical" evidence="6">
    <location>
        <begin position="230"/>
        <end position="255"/>
    </location>
</feature>
<dbReference type="Gene3D" id="1.20.1070.10">
    <property type="entry name" value="Rhodopsin 7-helix transmembrane proteins"/>
    <property type="match status" value="1"/>
</dbReference>
<dbReference type="GO" id="GO:0005886">
    <property type="term" value="C:plasma membrane"/>
    <property type="evidence" value="ECO:0007669"/>
    <property type="project" value="UniProtKB-SubCell"/>
</dbReference>
<evidence type="ECO:0000256" key="1">
    <source>
        <dbReference type="ARBA" id="ARBA00004651"/>
    </source>
</evidence>
<dbReference type="Pfam" id="PF00001">
    <property type="entry name" value="7tm_1"/>
    <property type="match status" value="2"/>
</dbReference>
<accession>A0A6P8J4A9</accession>
<evidence type="ECO:0000256" key="5">
    <source>
        <dbReference type="ARBA" id="ARBA00023136"/>
    </source>
</evidence>
<name>A0A6P8J4A9_ACTTE</name>
<keyword evidence="5 6" id="KW-0472">Membrane</keyword>
<keyword evidence="3 6" id="KW-0812">Transmembrane</keyword>
<feature type="transmembrane region" description="Helical" evidence="6">
    <location>
        <begin position="106"/>
        <end position="124"/>
    </location>
</feature>
<evidence type="ECO:0000256" key="4">
    <source>
        <dbReference type="ARBA" id="ARBA00022989"/>
    </source>
</evidence>
<protein>
    <submittedName>
        <fullName evidence="9">Adenosine receptor A3-like</fullName>
    </submittedName>
</protein>
<evidence type="ECO:0000313" key="9">
    <source>
        <dbReference type="RefSeq" id="XP_031572838.1"/>
    </source>
</evidence>
<dbReference type="AlphaFoldDB" id="A0A6P8J4A9"/>
<dbReference type="Proteomes" id="UP000515163">
    <property type="component" value="Unplaced"/>
</dbReference>
<evidence type="ECO:0000259" key="7">
    <source>
        <dbReference type="PROSITE" id="PS50262"/>
    </source>
</evidence>
<dbReference type="PANTHER" id="PTHR22750">
    <property type="entry name" value="G-PROTEIN COUPLED RECEPTOR"/>
    <property type="match status" value="1"/>
</dbReference>
<feature type="transmembrane region" description="Helical" evidence="6">
    <location>
        <begin position="68"/>
        <end position="85"/>
    </location>
</feature>
<dbReference type="InParanoid" id="A0A6P8J4A9"/>
<dbReference type="GeneID" id="116306855"/>
<dbReference type="FunCoup" id="A0A6P8J4A9">
    <property type="interactions" value="552"/>
</dbReference>
<dbReference type="SUPFAM" id="SSF81321">
    <property type="entry name" value="Family A G protein-coupled receptor-like"/>
    <property type="match status" value="1"/>
</dbReference>
<dbReference type="KEGG" id="aten:116306855"/>
<dbReference type="PROSITE" id="PS50262">
    <property type="entry name" value="G_PROTEIN_RECEP_F1_2"/>
    <property type="match status" value="1"/>
</dbReference>
<evidence type="ECO:0000256" key="3">
    <source>
        <dbReference type="ARBA" id="ARBA00022692"/>
    </source>
</evidence>
<dbReference type="InterPro" id="IPR000276">
    <property type="entry name" value="GPCR_Rhodpsn"/>
</dbReference>
<keyword evidence="4 6" id="KW-1133">Transmembrane helix</keyword>
<proteinExistence type="predicted"/>
<reference evidence="9" key="1">
    <citation type="submission" date="2025-08" db="UniProtKB">
        <authorList>
            <consortium name="RefSeq"/>
        </authorList>
    </citation>
    <scope>IDENTIFICATION</scope>
    <source>
        <tissue evidence="9">Tentacle</tissue>
    </source>
</reference>
<evidence type="ECO:0000256" key="2">
    <source>
        <dbReference type="ARBA" id="ARBA00022475"/>
    </source>
</evidence>
<organism evidence="8 9">
    <name type="scientific">Actinia tenebrosa</name>
    <name type="common">Australian red waratah sea anemone</name>
    <dbReference type="NCBI Taxonomy" id="6105"/>
    <lineage>
        <taxon>Eukaryota</taxon>
        <taxon>Metazoa</taxon>
        <taxon>Cnidaria</taxon>
        <taxon>Anthozoa</taxon>
        <taxon>Hexacorallia</taxon>
        <taxon>Actiniaria</taxon>
        <taxon>Actiniidae</taxon>
        <taxon>Actinia</taxon>
    </lineage>
</organism>